<dbReference type="AlphaFoldDB" id="A0A2D1U5A5"/>
<protein>
    <recommendedName>
        <fullName evidence="1">FAS1 domain-containing protein</fullName>
    </recommendedName>
</protein>
<evidence type="ECO:0000313" key="2">
    <source>
        <dbReference type="EMBL" id="ATP56791.1"/>
    </source>
</evidence>
<evidence type="ECO:0000259" key="1">
    <source>
        <dbReference type="PROSITE" id="PS50213"/>
    </source>
</evidence>
<dbReference type="Proteomes" id="UP000223749">
    <property type="component" value="Chromosome"/>
</dbReference>
<dbReference type="RefSeq" id="WP_099438726.1">
    <property type="nucleotide sequence ID" value="NZ_CP024091.1"/>
</dbReference>
<name>A0A2D1U5A5_9SPHI</name>
<accession>A0A2D1U5A5</accession>
<dbReference type="PROSITE" id="PS50213">
    <property type="entry name" value="FAS1"/>
    <property type="match status" value="1"/>
</dbReference>
<gene>
    <name evidence="2" type="ORF">CPT03_10040</name>
</gene>
<dbReference type="InterPro" id="IPR000782">
    <property type="entry name" value="FAS1_domain"/>
</dbReference>
<dbReference type="SUPFAM" id="SSF82153">
    <property type="entry name" value="FAS1 domain"/>
    <property type="match status" value="1"/>
</dbReference>
<organism evidence="2 3">
    <name type="scientific">Pedobacter ginsengisoli</name>
    <dbReference type="NCBI Taxonomy" id="363852"/>
    <lineage>
        <taxon>Bacteria</taxon>
        <taxon>Pseudomonadati</taxon>
        <taxon>Bacteroidota</taxon>
        <taxon>Sphingobacteriia</taxon>
        <taxon>Sphingobacteriales</taxon>
        <taxon>Sphingobacteriaceae</taxon>
        <taxon>Pedobacter</taxon>
    </lineage>
</organism>
<feature type="domain" description="FAS1" evidence="1">
    <location>
        <begin position="43"/>
        <end position="228"/>
    </location>
</feature>
<reference evidence="2 3" key="1">
    <citation type="submission" date="2017-10" db="EMBL/GenBank/DDBJ databases">
        <title>Whole genome of Pedobacter ginsengisoli T01R-27 isolated from tomato rhizosphere.</title>
        <authorList>
            <person name="Weon H.-Y."/>
            <person name="Lee S.A."/>
            <person name="Sang M.K."/>
            <person name="Song J."/>
        </authorList>
    </citation>
    <scope>NUCLEOTIDE SEQUENCE [LARGE SCALE GENOMIC DNA]</scope>
    <source>
        <strain evidence="2 3">T01R-27</strain>
    </source>
</reference>
<dbReference type="OrthoDB" id="1097608at2"/>
<dbReference type="EMBL" id="CP024091">
    <property type="protein sequence ID" value="ATP56791.1"/>
    <property type="molecule type" value="Genomic_DNA"/>
</dbReference>
<dbReference type="Gene3D" id="2.30.180.10">
    <property type="entry name" value="FAS1 domain"/>
    <property type="match status" value="1"/>
</dbReference>
<dbReference type="InterPro" id="IPR036378">
    <property type="entry name" value="FAS1_dom_sf"/>
</dbReference>
<proteinExistence type="predicted"/>
<dbReference type="KEGG" id="pgs:CPT03_10040"/>
<sequence>MKNIIKRYFKPAAILSILLAMVITSCKKDEYYNDGGKANPVFNGNIMQYLESNPKFDTIAQIVKLAGMEDVFKNENITFFAPTDEVIRRTIGLVNTPIPELRGGLNQILFNSGRDTLKTLSDVQPAIWRKFLGRYIYKGSYRLKDYPQIDFGLRELFPGSYYYTYDNDIANIGVVYNSVNGVKYVGYRQLTISYLWDPSNPNNFSTVAVASSDIQPSNGVVHVLAIGMGDPIGEAPNEFSANIFGFNVDFFNDVLFSR</sequence>
<evidence type="ECO:0000313" key="3">
    <source>
        <dbReference type="Proteomes" id="UP000223749"/>
    </source>
</evidence>
<keyword evidence="3" id="KW-1185">Reference proteome</keyword>
<dbReference type="PROSITE" id="PS51257">
    <property type="entry name" value="PROKAR_LIPOPROTEIN"/>
    <property type="match status" value="1"/>
</dbReference>